<dbReference type="AlphaFoldDB" id="A0A1F6CZG3"/>
<feature type="transmembrane region" description="Helical" evidence="1">
    <location>
        <begin position="44"/>
        <end position="63"/>
    </location>
</feature>
<evidence type="ECO:0000313" key="3">
    <source>
        <dbReference type="Proteomes" id="UP000177659"/>
    </source>
</evidence>
<protein>
    <submittedName>
        <fullName evidence="2">Uncharacterized protein</fullName>
    </submittedName>
</protein>
<reference evidence="2 3" key="1">
    <citation type="journal article" date="2016" name="Nat. Commun.">
        <title>Thousands of microbial genomes shed light on interconnected biogeochemical processes in an aquifer system.</title>
        <authorList>
            <person name="Anantharaman K."/>
            <person name="Brown C.T."/>
            <person name="Hug L.A."/>
            <person name="Sharon I."/>
            <person name="Castelle C.J."/>
            <person name="Probst A.J."/>
            <person name="Thomas B.C."/>
            <person name="Singh A."/>
            <person name="Wilkins M.J."/>
            <person name="Karaoz U."/>
            <person name="Brodie E.L."/>
            <person name="Williams K.H."/>
            <person name="Hubbard S.S."/>
            <person name="Banfield J.F."/>
        </authorList>
    </citation>
    <scope>NUCLEOTIDE SEQUENCE [LARGE SCALE GENOMIC DNA]</scope>
</reference>
<dbReference type="Proteomes" id="UP000177659">
    <property type="component" value="Unassembled WGS sequence"/>
</dbReference>
<keyword evidence="1" id="KW-0472">Membrane</keyword>
<organism evidence="2 3">
    <name type="scientific">Candidatus Kaiserbacteria bacterium RIFCSPHIGHO2_02_FULL_49_11</name>
    <dbReference type="NCBI Taxonomy" id="1798489"/>
    <lineage>
        <taxon>Bacteria</taxon>
        <taxon>Candidatus Kaiseribacteriota</taxon>
    </lineage>
</organism>
<accession>A0A1F6CZG3</accession>
<keyword evidence="1" id="KW-1133">Transmembrane helix</keyword>
<evidence type="ECO:0000256" key="1">
    <source>
        <dbReference type="SAM" id="Phobius"/>
    </source>
</evidence>
<sequence>MIHDFLETGKEKNVSTSKKFTMCMVMIATIAAITYLASRDIATVFGVALLATTLAIIISLLSASKVADTVTTLVLVVVFLVLAVALSPSLGVPPL</sequence>
<feature type="transmembrane region" description="Helical" evidence="1">
    <location>
        <begin position="20"/>
        <end position="38"/>
    </location>
</feature>
<gene>
    <name evidence="2" type="ORF">A3D62_01295</name>
</gene>
<keyword evidence="1" id="KW-0812">Transmembrane</keyword>
<comment type="caution">
    <text evidence="2">The sequence shown here is derived from an EMBL/GenBank/DDBJ whole genome shotgun (WGS) entry which is preliminary data.</text>
</comment>
<proteinExistence type="predicted"/>
<dbReference type="EMBL" id="MFLC01000036">
    <property type="protein sequence ID" value="OGG54564.1"/>
    <property type="molecule type" value="Genomic_DNA"/>
</dbReference>
<feature type="transmembrane region" description="Helical" evidence="1">
    <location>
        <begin position="70"/>
        <end position="90"/>
    </location>
</feature>
<evidence type="ECO:0000313" key="2">
    <source>
        <dbReference type="EMBL" id="OGG54564.1"/>
    </source>
</evidence>
<name>A0A1F6CZG3_9BACT</name>